<comment type="caution">
    <text evidence="3">The sequence shown here is derived from an EMBL/GenBank/DDBJ whole genome shotgun (WGS) entry which is preliminary data.</text>
</comment>
<dbReference type="Proteomes" id="UP000596938">
    <property type="component" value="Unassembled WGS sequence"/>
</dbReference>
<comment type="similarity">
    <text evidence="1">Belongs to the short-chain dehydrogenases/reductases (SDR) family.</text>
</comment>
<evidence type="ECO:0000256" key="1">
    <source>
        <dbReference type="ARBA" id="ARBA00006484"/>
    </source>
</evidence>
<organism evidence="3 4">
    <name type="scientific">Pseudarthrobacter polychromogenes</name>
    <dbReference type="NCBI Taxonomy" id="1676"/>
    <lineage>
        <taxon>Bacteria</taxon>
        <taxon>Bacillati</taxon>
        <taxon>Actinomycetota</taxon>
        <taxon>Actinomycetes</taxon>
        <taxon>Micrococcales</taxon>
        <taxon>Micrococcaceae</taxon>
        <taxon>Pseudarthrobacter</taxon>
    </lineage>
</organism>
<reference evidence="4" key="1">
    <citation type="journal article" date="2019" name="Int. J. Syst. Evol. Microbiol.">
        <title>The Global Catalogue of Microorganisms (GCM) 10K type strain sequencing project: providing services to taxonomists for standard genome sequencing and annotation.</title>
        <authorList>
            <consortium name="The Broad Institute Genomics Platform"/>
            <consortium name="The Broad Institute Genome Sequencing Center for Infectious Disease"/>
            <person name="Wu L."/>
            <person name="Ma J."/>
        </authorList>
    </citation>
    <scope>NUCLEOTIDE SEQUENCE [LARGE SCALE GENOMIC DNA]</scope>
    <source>
        <strain evidence="4">CGMCC 1.1927</strain>
    </source>
</reference>
<dbReference type="InterPro" id="IPR051687">
    <property type="entry name" value="Peroxisomal_Beta-Oxidation"/>
</dbReference>
<keyword evidence="2" id="KW-0560">Oxidoreductase</keyword>
<dbReference type="EMBL" id="BMKU01000014">
    <property type="protein sequence ID" value="GGH07953.1"/>
    <property type="molecule type" value="Genomic_DNA"/>
</dbReference>
<gene>
    <name evidence="3" type="ORF">GCM10011577_35620</name>
</gene>
<evidence type="ECO:0000313" key="4">
    <source>
        <dbReference type="Proteomes" id="UP000596938"/>
    </source>
</evidence>
<dbReference type="SUPFAM" id="SSF51735">
    <property type="entry name" value="NAD(P)-binding Rossmann-fold domains"/>
    <property type="match status" value="1"/>
</dbReference>
<dbReference type="PANTHER" id="PTHR45024:SF2">
    <property type="entry name" value="SCP2 DOMAIN-CONTAINING PROTEIN"/>
    <property type="match status" value="1"/>
</dbReference>
<accession>A0ABQ1Y0D4</accession>
<dbReference type="PANTHER" id="PTHR45024">
    <property type="entry name" value="DEHYDROGENASES, SHORT CHAIN"/>
    <property type="match status" value="1"/>
</dbReference>
<dbReference type="InterPro" id="IPR002347">
    <property type="entry name" value="SDR_fam"/>
</dbReference>
<proteinExistence type="inferred from homology"/>
<dbReference type="InterPro" id="IPR036291">
    <property type="entry name" value="NAD(P)-bd_dom_sf"/>
</dbReference>
<sequence length="363" mass="37784">MAPWVKSFTSFSRPPVHSLEPVTHDLLLPVTIYETISFVNSVPDVVVRHLAPGGSQEIWNRENVMSMRLKGKVAIVTGAGNGVGKACALSLAAQGAKVVVNDLGTSAAGAGMSSEAADATVAEIRAAGGEAVANYDSVADPAGCASLVARAEDAFGPVDIVLAIAGAVLNGQINSTDEEYRKVMDLFLGQKFWLARLTVPGMVERGFGRFVSVASEGARGGVGNPVFAAAMGGTVSMMKGLATELKGTGVTANTFAPGASTRTYELMLPELEKAHAEGRMSDEMFAAAKKGPGPVEHVPPIVTWLCTDEAAGVSGQVFHSGGGRVSVWSEYKDLNTISKGDPYENDPYTLEELDVLVPGTVLS</sequence>
<evidence type="ECO:0000256" key="2">
    <source>
        <dbReference type="ARBA" id="ARBA00023002"/>
    </source>
</evidence>
<name>A0ABQ1Y0D4_9MICC</name>
<dbReference type="PRINTS" id="PR00081">
    <property type="entry name" value="GDHRDH"/>
</dbReference>
<dbReference type="Gene3D" id="3.40.50.720">
    <property type="entry name" value="NAD(P)-binding Rossmann-like Domain"/>
    <property type="match status" value="1"/>
</dbReference>
<dbReference type="Pfam" id="PF00106">
    <property type="entry name" value="adh_short"/>
    <property type="match status" value="1"/>
</dbReference>
<evidence type="ECO:0000313" key="3">
    <source>
        <dbReference type="EMBL" id="GGH07953.1"/>
    </source>
</evidence>
<protein>
    <submittedName>
        <fullName evidence="3">Short-chain dehydrogenase</fullName>
    </submittedName>
</protein>
<keyword evidence="4" id="KW-1185">Reference proteome</keyword>